<keyword evidence="2" id="KW-0732">Signal</keyword>
<evidence type="ECO:0000313" key="4">
    <source>
        <dbReference type="Proteomes" id="UP000624244"/>
    </source>
</evidence>
<evidence type="ECO:0000256" key="2">
    <source>
        <dbReference type="SAM" id="SignalP"/>
    </source>
</evidence>
<name>A0A8H6DU52_COCSA</name>
<evidence type="ECO:0000256" key="1">
    <source>
        <dbReference type="SAM" id="MobiDB-lite"/>
    </source>
</evidence>
<protein>
    <submittedName>
        <fullName evidence="3">Uncharacterized protein</fullName>
    </submittedName>
</protein>
<evidence type="ECO:0000313" key="3">
    <source>
        <dbReference type="EMBL" id="KAF5846495.1"/>
    </source>
</evidence>
<feature type="compositionally biased region" description="Polar residues" evidence="1">
    <location>
        <begin position="416"/>
        <end position="434"/>
    </location>
</feature>
<accession>A0A8H6DU52</accession>
<dbReference type="AlphaFoldDB" id="A0A8H6DU52"/>
<comment type="caution">
    <text evidence="3">The sequence shown here is derived from an EMBL/GenBank/DDBJ whole genome shotgun (WGS) entry which is preliminary data.</text>
</comment>
<dbReference type="EMBL" id="WNKQ01000015">
    <property type="protein sequence ID" value="KAF5846495.1"/>
    <property type="molecule type" value="Genomic_DNA"/>
</dbReference>
<feature type="signal peptide" evidence="2">
    <location>
        <begin position="1"/>
        <end position="23"/>
    </location>
</feature>
<dbReference type="Proteomes" id="UP000624244">
    <property type="component" value="Unassembled WGS sequence"/>
</dbReference>
<organism evidence="3 4">
    <name type="scientific">Cochliobolus sativus</name>
    <name type="common">Common root rot and spot blotch fungus</name>
    <name type="synonym">Bipolaris sorokiniana</name>
    <dbReference type="NCBI Taxonomy" id="45130"/>
    <lineage>
        <taxon>Eukaryota</taxon>
        <taxon>Fungi</taxon>
        <taxon>Dikarya</taxon>
        <taxon>Ascomycota</taxon>
        <taxon>Pezizomycotina</taxon>
        <taxon>Dothideomycetes</taxon>
        <taxon>Pleosporomycetidae</taxon>
        <taxon>Pleosporales</taxon>
        <taxon>Pleosporineae</taxon>
        <taxon>Pleosporaceae</taxon>
        <taxon>Bipolaris</taxon>
    </lineage>
</organism>
<feature type="region of interest" description="Disordered" evidence="1">
    <location>
        <begin position="365"/>
        <end position="391"/>
    </location>
</feature>
<sequence>MTKIIRFACNVLPFFALTGKISAENNDPGLFGPFPDWRIEYKSLMHPPLGETPAIWLAAQSILVELLGSFEPVDYGHWPNINPVGKLPGEKAGEYLASLLVPEDDVKSFFRHPHNSTLIYPACICTDIMNSSIKKMNKVPQTSDVLDFGASYIFGNGFIVGFSKSVCKVLNPDMVKNKKKKKKKKKGKIDERKLNTALNAGFNKLTNALLVGLGTHGTDTAQFVSQLEARLRYIDHSQNLERTYGRLLSDFTSQTTQFASIAAHQPNASKSLREFNKLSCNALSQLPHRDVKINLAQWHETENATAMVGMFAEISIKSLEFATPIGGKIKQAAQSAITSMSKVLKEFGTVPYSILNGRSLEDSEPRVQLTKRKKDVPVTMHETSSSLLPVSSTSFYSGPEMASHPSTRIKSATFETGITNSGNSQPSPTATANPQDEEPQPTPTLLTTFAKRPPFLLNFRHLHPFLDKYPTRTVIATQSRLGEVMPTPLNPAQLAPGIRRPGLSIPISITTVTALPTIARTMPRLEVVVKSETATVTTTKTMKITKWHTRTKTDYQCPWYG</sequence>
<reference evidence="3" key="1">
    <citation type="submission" date="2019-11" db="EMBL/GenBank/DDBJ databases">
        <title>Bipolaris sorokiniana Genome sequencing.</title>
        <authorList>
            <person name="Wang H."/>
        </authorList>
    </citation>
    <scope>NUCLEOTIDE SEQUENCE</scope>
</reference>
<gene>
    <name evidence="3" type="ORF">GGP41_004575</name>
</gene>
<feature type="region of interest" description="Disordered" evidence="1">
    <location>
        <begin position="416"/>
        <end position="443"/>
    </location>
</feature>
<feature type="chain" id="PRO_5034370375" evidence="2">
    <location>
        <begin position="24"/>
        <end position="561"/>
    </location>
</feature>
<proteinExistence type="predicted"/>